<organism evidence="4 5">
    <name type="scientific">Purpureocillium lilacinum</name>
    <name type="common">Paecilomyces lilacinus</name>
    <dbReference type="NCBI Taxonomy" id="33203"/>
    <lineage>
        <taxon>Eukaryota</taxon>
        <taxon>Fungi</taxon>
        <taxon>Dikarya</taxon>
        <taxon>Ascomycota</taxon>
        <taxon>Pezizomycotina</taxon>
        <taxon>Sordariomycetes</taxon>
        <taxon>Hypocreomycetidae</taxon>
        <taxon>Hypocreales</taxon>
        <taxon>Ophiocordycipitaceae</taxon>
        <taxon>Purpureocillium</taxon>
    </lineage>
</organism>
<dbReference type="Pfam" id="PF24494">
    <property type="entry name" value="DUF7587"/>
    <property type="match status" value="1"/>
</dbReference>
<sequence length="494" mass="55848">MDPLTEKLKDLDRCSACLRFNPTGDAAEKIRAKLSQTPRYLFRVYDKKTSSATDARWVRSLDAINAERNHASDIFMRSDTRAVAQELNEHLRWWHTTSGKNNIVSWTSSLPFAFAYGVYRNTSERLKSPVQEIHLCVVDTSKLPHGAFINDLDLMQEYSGEFGPDEHIPIWIRNQPSTGPWRQFGLPNLIEFRRTPDKDGRRHGQFSAYNYFGEYLSQGALKIESACTILSFNKILGPNLYTIYPGFGCKANRDQAKWATAVLELREAFYDGDIDTLDFSQLEDLGNTDYGLPEVEQFHQVAGQRIQRNMDPKIRTREFPADCLPPEGKFESRDALFAAINAWAAPRGYAFTTGRSTRKKANGRPTVTYTCDRAGRPGAHRGKGDKPMDPKRQTSTRITGCQFSINAKQDPDGTQWHVKHRPGTQFAVHNHEPSPHISAHPSLRALSASDEATISDLTQASIAPRDIRTYLRQNSSASERFAKDKARYKPSPTS</sequence>
<protein>
    <recommendedName>
        <fullName evidence="3">DUF7587 domain-containing protein</fullName>
    </recommendedName>
</protein>
<keyword evidence="5" id="KW-1185">Reference proteome</keyword>
<dbReference type="InterPro" id="IPR010061">
    <property type="entry name" value="MeMal-semiAld_DH"/>
</dbReference>
<dbReference type="PANTHER" id="PTHR43866:SF3">
    <property type="entry name" value="METHYLMALONATE-SEMIALDEHYDE DEHYDROGENASE [ACYLATING], MITOCHONDRIAL"/>
    <property type="match status" value="1"/>
</dbReference>
<comment type="similarity">
    <text evidence="1">Belongs to the aldehyde dehydrogenase family.</text>
</comment>
<dbReference type="EMBL" id="JAWRVI010000111">
    <property type="protein sequence ID" value="KAK4076870.1"/>
    <property type="molecule type" value="Genomic_DNA"/>
</dbReference>
<reference evidence="4 5" key="1">
    <citation type="journal article" date="2024" name="Microbiol. Resour. Announc.">
        <title>Genome annotations for the ascomycete fungi Trichoderma harzianum, Trichoderma aggressivum, and Purpureocillium lilacinum.</title>
        <authorList>
            <person name="Beijen E.P.W."/>
            <person name="Ohm R.A."/>
        </authorList>
    </citation>
    <scope>NUCLEOTIDE SEQUENCE [LARGE SCALE GENOMIC DNA]</scope>
    <source>
        <strain evidence="4 5">CBS 150709</strain>
    </source>
</reference>
<accession>A0ABR0BHM8</accession>
<dbReference type="PANTHER" id="PTHR43866">
    <property type="entry name" value="MALONATE-SEMIALDEHYDE DEHYDROGENASE"/>
    <property type="match status" value="1"/>
</dbReference>
<name>A0ABR0BHM8_PURLI</name>
<evidence type="ECO:0000313" key="4">
    <source>
        <dbReference type="EMBL" id="KAK4076870.1"/>
    </source>
</evidence>
<comment type="caution">
    <text evidence="4">The sequence shown here is derived from an EMBL/GenBank/DDBJ whole genome shotgun (WGS) entry which is preliminary data.</text>
</comment>
<evidence type="ECO:0000313" key="5">
    <source>
        <dbReference type="Proteomes" id="UP001287286"/>
    </source>
</evidence>
<evidence type="ECO:0000256" key="2">
    <source>
        <dbReference type="SAM" id="MobiDB-lite"/>
    </source>
</evidence>
<proteinExistence type="inferred from homology"/>
<evidence type="ECO:0000256" key="1">
    <source>
        <dbReference type="ARBA" id="ARBA00009986"/>
    </source>
</evidence>
<feature type="compositionally biased region" description="Basic and acidic residues" evidence="2">
    <location>
        <begin position="382"/>
        <end position="392"/>
    </location>
</feature>
<evidence type="ECO:0000259" key="3">
    <source>
        <dbReference type="Pfam" id="PF24494"/>
    </source>
</evidence>
<gene>
    <name evidence="4" type="ORF">Purlil1_12552</name>
</gene>
<feature type="region of interest" description="Disordered" evidence="2">
    <location>
        <begin position="355"/>
        <end position="396"/>
    </location>
</feature>
<feature type="domain" description="DUF7587" evidence="3">
    <location>
        <begin position="37"/>
        <end position="159"/>
    </location>
</feature>
<feature type="region of interest" description="Disordered" evidence="2">
    <location>
        <begin position="473"/>
        <end position="494"/>
    </location>
</feature>
<dbReference type="InterPro" id="IPR056009">
    <property type="entry name" value="DUF7587"/>
</dbReference>
<dbReference type="Proteomes" id="UP001287286">
    <property type="component" value="Unassembled WGS sequence"/>
</dbReference>